<dbReference type="InterPro" id="IPR025528">
    <property type="entry name" value="BrnA_antitoxin"/>
</dbReference>
<dbReference type="eggNOG" id="COG3514">
    <property type="taxonomic scope" value="Bacteria"/>
</dbReference>
<dbReference type="AlphaFoldDB" id="A0A067WJ63"/>
<dbReference type="Proteomes" id="UP000027015">
    <property type="component" value="Unassembled WGS sequence"/>
</dbReference>
<dbReference type="OrthoDB" id="361944at2"/>
<sequence length="101" mass="11661">MKKKVRYEIDINNLSPLTDIQRSEIDQLTAIPDSAIDHRDIPSLNDAFWKNAVRNPFYKPTKTVTTIRVDSDVLAWLKSQGKGYQTRINAILRDAMLRSMQ</sequence>
<accession>A0A067WJ63</accession>
<keyword evidence="2" id="KW-1185">Reference proteome</keyword>
<gene>
    <name evidence="1" type="ORF">O9A_00182</name>
</gene>
<dbReference type="HOGENOM" id="CLU_140900_1_0_5"/>
<evidence type="ECO:0008006" key="3">
    <source>
        <dbReference type="Google" id="ProtNLM"/>
    </source>
</evidence>
<proteinExistence type="predicted"/>
<evidence type="ECO:0000313" key="1">
    <source>
        <dbReference type="EMBL" id="KEC55957.1"/>
    </source>
</evidence>
<dbReference type="Pfam" id="PF14384">
    <property type="entry name" value="BrnA_antitoxin"/>
    <property type="match status" value="1"/>
</dbReference>
<protein>
    <recommendedName>
        <fullName evidence="3">Cytoplasmic protein</fullName>
    </recommendedName>
</protein>
<dbReference type="EMBL" id="AHPL01000003">
    <property type="protein sequence ID" value="KEC55957.1"/>
    <property type="molecule type" value="Genomic_DNA"/>
</dbReference>
<comment type="caution">
    <text evidence="1">The sequence shown here is derived from an EMBL/GenBank/DDBJ whole genome shotgun (WGS) entry which is preliminary data.</text>
</comment>
<dbReference type="PATRIC" id="fig|1134510.3.peg.240"/>
<reference evidence="1 2" key="1">
    <citation type="submission" date="2012-04" db="EMBL/GenBank/DDBJ databases">
        <title>The Genome Sequence of Bartonella koehlerae C-29.</title>
        <authorList>
            <consortium name="The Broad Institute Genome Sequencing Platform"/>
            <consortium name="The Broad Institute Genome Sequencing Center for Infectious Disease"/>
            <person name="Feldgarden M."/>
            <person name="Kirby J."/>
            <person name="Kosoy M."/>
            <person name="Birtles R."/>
            <person name="Probert W.S."/>
            <person name="Chiaraviglio L."/>
            <person name="Walker B."/>
            <person name="Young S.K."/>
            <person name="Zeng Q."/>
            <person name="Gargeya S."/>
            <person name="Fitzgerald M."/>
            <person name="Haas B."/>
            <person name="Abouelleil A."/>
            <person name="Alvarado L."/>
            <person name="Arachchi H.M."/>
            <person name="Berlin A.M."/>
            <person name="Chapman S.B."/>
            <person name="Goldberg J."/>
            <person name="Griggs A."/>
            <person name="Gujja S."/>
            <person name="Hansen M."/>
            <person name="Howarth C."/>
            <person name="Imamovic A."/>
            <person name="Larimer J."/>
            <person name="McCowen C."/>
            <person name="Montmayeur A."/>
            <person name="Murphy C."/>
            <person name="Neiman D."/>
            <person name="Pearson M."/>
            <person name="Priest M."/>
            <person name="Roberts A."/>
            <person name="Saif S."/>
            <person name="Shea T."/>
            <person name="Sisk P."/>
            <person name="Sykes S."/>
            <person name="Wortman J."/>
            <person name="Nusbaum C."/>
            <person name="Birren B."/>
        </authorList>
    </citation>
    <scope>NUCLEOTIDE SEQUENCE [LARGE SCALE GENOMIC DNA]</scope>
    <source>
        <strain evidence="1 2">C-29</strain>
    </source>
</reference>
<evidence type="ECO:0000313" key="2">
    <source>
        <dbReference type="Proteomes" id="UP000027015"/>
    </source>
</evidence>
<dbReference type="RefSeq" id="WP_034457885.1">
    <property type="nucleotide sequence ID" value="NZ_CADEAH010000002.1"/>
</dbReference>
<organism evidence="1 2">
    <name type="scientific">Bartonella koehlerae C-29</name>
    <dbReference type="NCBI Taxonomy" id="1134510"/>
    <lineage>
        <taxon>Bacteria</taxon>
        <taxon>Pseudomonadati</taxon>
        <taxon>Pseudomonadota</taxon>
        <taxon>Alphaproteobacteria</taxon>
        <taxon>Hyphomicrobiales</taxon>
        <taxon>Bartonellaceae</taxon>
        <taxon>Bartonella</taxon>
    </lineage>
</organism>
<name>A0A067WJ63_9HYPH</name>